<gene>
    <name evidence="1" type="ORF">MRL64_08250</name>
</gene>
<evidence type="ECO:0000313" key="1">
    <source>
        <dbReference type="EMBL" id="XAG60335.1"/>
    </source>
</evidence>
<dbReference type="EMBL" id="CP095342">
    <property type="protein sequence ID" value="XAG60335.1"/>
    <property type="molecule type" value="Genomic_DNA"/>
</dbReference>
<sequence length="392" mass="43977">MIKKIILIAGLALALLGCKSEDDSALRAQQRADAISNEKRDIAYYLSQHYNLYSSSLQSTLNNHNLSVSIADLVSDDQSPTLSARVKQADETIRTLQGIEAFTDELLELRLADGTMLKDLQQGQLPLFAFEPKGNEQTWQFIEAFDIYGNIHQLDVYQLPSFPVFVVDNNSAKSLQAGLQAMRQELQKLGQQPINQSDDLLSTSQARNLNVSNKSESQPLSTTVLKKIRLEDDKEPWILGKAEIYALVTGVDPSRDKPTIDVVDMPYLDYDKIDYYPNQVMIHWSRYRWGAVDIVLMEQDSGTDYKELAKLLVEAAEKVLQSIPDLEAQGYSVIANITGKIIDAIPSGLLTNDDDFVDVFYTIQQDKPYIDHPGTTNNALVTLEPLTIYPTR</sequence>
<organism evidence="1">
    <name type="scientific">bacterium 19MO02SH05</name>
    <dbReference type="NCBI Taxonomy" id="2920696"/>
    <lineage>
        <taxon>Bacteria</taxon>
    </lineage>
</organism>
<reference evidence="1" key="1">
    <citation type="submission" date="2022-03" db="EMBL/GenBank/DDBJ databases">
        <title>Sea Food Isolates.</title>
        <authorList>
            <person name="Li c."/>
        </authorList>
    </citation>
    <scope>NUCLEOTIDE SEQUENCE</scope>
    <source>
        <strain evidence="1">19MO02SH05</strain>
    </source>
</reference>
<protein>
    <submittedName>
        <fullName evidence="1">DUF3103 domain-containing protein</fullName>
    </submittedName>
</protein>
<accession>A0AAU6TFP3</accession>
<dbReference type="PROSITE" id="PS51257">
    <property type="entry name" value="PROKAR_LIPOPROTEIN"/>
    <property type="match status" value="1"/>
</dbReference>
<proteinExistence type="predicted"/>
<dbReference type="InterPro" id="IPR021452">
    <property type="entry name" value="DUF3103"/>
</dbReference>
<dbReference type="AlphaFoldDB" id="A0AAU6TFP3"/>
<name>A0AAU6TFP3_UNCXX</name>
<dbReference type="Pfam" id="PF11301">
    <property type="entry name" value="DUF3103"/>
    <property type="match status" value="1"/>
</dbReference>